<dbReference type="STRING" id="60172.A0A1V6PTV4"/>
<dbReference type="AlphaFoldDB" id="A0A1V6PTV4"/>
<proteinExistence type="predicted"/>
<feature type="non-terminal residue" evidence="2">
    <location>
        <position position="164"/>
    </location>
</feature>
<keyword evidence="3" id="KW-1185">Reference proteome</keyword>
<dbReference type="EMBL" id="MDYO01000260">
    <property type="protein sequence ID" value="OQD80422.1"/>
    <property type="molecule type" value="Genomic_DNA"/>
</dbReference>
<dbReference type="PANTHER" id="PTHR11439">
    <property type="entry name" value="GAG-POL-RELATED RETROTRANSPOSON"/>
    <property type="match status" value="1"/>
</dbReference>
<protein>
    <submittedName>
        <fullName evidence="2">Uncharacterized protein</fullName>
    </submittedName>
</protein>
<reference evidence="3" key="2">
    <citation type="journal article" date="2017" name="Nat. Microbiol.">
        <title>Global analysis of biosynthetic gene clusters reveals vast potential of secondary metabolite production in Penicillium species.</title>
        <authorList>
            <person name="Nielsen J.C."/>
            <person name="Grijseels S."/>
            <person name="Prigent S."/>
            <person name="Ji B."/>
            <person name="Dainat J."/>
            <person name="Nielsen K.F."/>
            <person name="Frisvad J.C."/>
            <person name="Workman M."/>
            <person name="Nielsen J."/>
        </authorList>
    </citation>
    <scope>NUCLEOTIDE SEQUENCE [LARGE SCALE GENOMIC DNA]</scope>
    <source>
        <strain evidence="3">IBT 29525</strain>
    </source>
</reference>
<evidence type="ECO:0000313" key="2">
    <source>
        <dbReference type="EMBL" id="OQD80425.1"/>
    </source>
</evidence>
<evidence type="ECO:0000313" key="1">
    <source>
        <dbReference type="EMBL" id="OQD80422.1"/>
    </source>
</evidence>
<comment type="caution">
    <text evidence="2">The sequence shown here is derived from an EMBL/GenBank/DDBJ whole genome shotgun (WGS) entry which is preliminary data.</text>
</comment>
<accession>A0A1V6PTV4</accession>
<evidence type="ECO:0000313" key="3">
    <source>
        <dbReference type="Proteomes" id="UP000191612"/>
    </source>
</evidence>
<dbReference type="EMBL" id="MDYO01000259">
    <property type="protein sequence ID" value="OQD80425.1"/>
    <property type="molecule type" value="Genomic_DNA"/>
</dbReference>
<gene>
    <name evidence="2" type="ORF">PENSOL_c260G09727</name>
    <name evidence="1" type="ORF">PENSOL_c261G00263</name>
</gene>
<dbReference type="Proteomes" id="UP000191612">
    <property type="component" value="Unassembled WGS sequence"/>
</dbReference>
<organism evidence="2 3">
    <name type="scientific">Penicillium solitum</name>
    <dbReference type="NCBI Taxonomy" id="60172"/>
    <lineage>
        <taxon>Eukaryota</taxon>
        <taxon>Fungi</taxon>
        <taxon>Dikarya</taxon>
        <taxon>Ascomycota</taxon>
        <taxon>Pezizomycotina</taxon>
        <taxon>Eurotiomycetes</taxon>
        <taxon>Eurotiomycetidae</taxon>
        <taxon>Eurotiales</taxon>
        <taxon>Aspergillaceae</taxon>
        <taxon>Penicillium</taxon>
    </lineage>
</organism>
<name>A0A1V6PTV4_9EURO</name>
<reference evidence="2" key="1">
    <citation type="submission" date="2016-08" db="EMBL/GenBank/DDBJ databases">
        <title>Uncovering the secondary metabolism of Penicillium species provides insights into the evolution of 6-MSA pathways.</title>
        <authorList>
            <person name="Nielsen J.C."/>
            <person name="Nielsen J."/>
        </authorList>
    </citation>
    <scope>NUCLEOTIDE SEQUENCE [LARGE SCALE GENOMIC DNA]</scope>
    <source>
        <strain evidence="2">IBT 29525</strain>
    </source>
</reference>
<dbReference type="PANTHER" id="PTHR11439:SF438">
    <property type="entry name" value="REVERSE TRANSCRIPTASE TY1_COPIA-TYPE DOMAIN-CONTAINING PROTEIN"/>
    <property type="match status" value="1"/>
</dbReference>
<sequence>MAAKYNLITTRKVGSPLAATEQLIPYDGVASPSQIHGFQAKVGSAQYATTITRPDAAKATAKLAEFLTNPGPKHIDAIDRVIHYLYETRYWAIEYGTRDHHHQHNKNQGLYDKSQGLQLAAKSVEFASDASFGDNKDRKSSEGYICKLYGGPIDWKASKQKTVT</sequence>